<keyword evidence="2" id="KW-1185">Reference proteome</keyword>
<gene>
    <name evidence="3" type="primary">LOC103594772</name>
</gene>
<dbReference type="Gene3D" id="6.10.140.140">
    <property type="match status" value="1"/>
</dbReference>
<proteinExistence type="predicted"/>
<dbReference type="InterPro" id="IPR036051">
    <property type="entry name" value="KRAB_dom_sf"/>
</dbReference>
<evidence type="ECO:0000313" key="2">
    <source>
        <dbReference type="Proteomes" id="UP000694923"/>
    </source>
</evidence>
<name>A0ABM0R6L5_GALVR</name>
<dbReference type="Pfam" id="PF01352">
    <property type="entry name" value="KRAB"/>
    <property type="match status" value="1"/>
</dbReference>
<dbReference type="PANTHER" id="PTHR23232:SF133">
    <property type="entry name" value="RIKEN CDNA 1700020N01 GENE"/>
    <property type="match status" value="1"/>
</dbReference>
<evidence type="ECO:0000313" key="3">
    <source>
        <dbReference type="RefSeq" id="XP_008576256.1"/>
    </source>
</evidence>
<dbReference type="InterPro" id="IPR001909">
    <property type="entry name" value="KRAB"/>
</dbReference>
<dbReference type="CDD" id="cd07765">
    <property type="entry name" value="KRAB_A-box"/>
    <property type="match status" value="1"/>
</dbReference>
<accession>A0ABM0R6L5</accession>
<dbReference type="RefSeq" id="XP_008576256.1">
    <property type="nucleotide sequence ID" value="XM_008578034.1"/>
</dbReference>
<evidence type="ECO:0000259" key="1">
    <source>
        <dbReference type="PROSITE" id="PS50805"/>
    </source>
</evidence>
<feature type="domain" description="KRAB" evidence="1">
    <location>
        <begin position="8"/>
        <end position="79"/>
    </location>
</feature>
<dbReference type="PANTHER" id="PTHR23232">
    <property type="entry name" value="KRAB DOMAIN C2H2 ZINC FINGER"/>
    <property type="match status" value="1"/>
</dbReference>
<organism evidence="2 3">
    <name type="scientific">Galeopterus variegatus</name>
    <name type="common">Malayan flying lemur</name>
    <name type="synonym">Cynocephalus variegatus</name>
    <dbReference type="NCBI Taxonomy" id="482537"/>
    <lineage>
        <taxon>Eukaryota</taxon>
        <taxon>Metazoa</taxon>
        <taxon>Chordata</taxon>
        <taxon>Craniata</taxon>
        <taxon>Vertebrata</taxon>
        <taxon>Euteleostomi</taxon>
        <taxon>Mammalia</taxon>
        <taxon>Eutheria</taxon>
        <taxon>Euarchontoglires</taxon>
        <taxon>Dermoptera</taxon>
        <taxon>Cynocephalidae</taxon>
        <taxon>Galeopterus</taxon>
    </lineage>
</organism>
<dbReference type="InterPro" id="IPR050169">
    <property type="entry name" value="Krueppel_C2H2_ZnF"/>
</dbReference>
<dbReference type="GeneID" id="103594772"/>
<reference evidence="3" key="1">
    <citation type="submission" date="2025-08" db="UniProtKB">
        <authorList>
            <consortium name="RefSeq"/>
        </authorList>
    </citation>
    <scope>IDENTIFICATION</scope>
</reference>
<dbReference type="SUPFAM" id="SSF109640">
    <property type="entry name" value="KRAB domain (Kruppel-associated box)"/>
    <property type="match status" value="1"/>
</dbReference>
<dbReference type="PROSITE" id="PS50805">
    <property type="entry name" value="KRAB"/>
    <property type="match status" value="1"/>
</dbReference>
<dbReference type="Proteomes" id="UP000694923">
    <property type="component" value="Unplaced"/>
</dbReference>
<sequence>MDLALGSVTFEDVAVYFSQEEWRLLDEAQRLLYRDVMLEVFVLAASLGLASSKSHAVDQLELGGESWVHDRVDMTSGTARQAQTGPGPGDWHQRQDVISWLGSHCLRNMSCAQRCFGAKASGHIPHFYLSSPFWTLCPPVISALTSDPGLSLTSLSSTTHLSSPLLPLLCSPGTAYT</sequence>
<protein>
    <submittedName>
        <fullName evidence="3">Zinc finger protein 671-like</fullName>
    </submittedName>
</protein>
<dbReference type="SMART" id="SM00349">
    <property type="entry name" value="KRAB"/>
    <property type="match status" value="1"/>
</dbReference>